<sequence length="223" mass="24823">MNLYTYVHNNPLIYRDSTGHAIDNIQLNTYLQIARAEGVNSQVYWEIRSILGSEVSGLPGNIANNNKSFKYLFSLATGTYYEKKANTLGNAQWAEGNLQKMFELAEALENVSFAMLSTVGGPIKGVRSVINRTPSLVKAAEKMGKDPKVQKEANDLIAKFLAGNKNPGLRTGTKNLFKNISYLRGEEGARVFFRMEKGEMVILAKANKHNEQAVIDVLTKLYK</sequence>
<protein>
    <submittedName>
        <fullName evidence="1">Uncharacterized protein</fullName>
    </submittedName>
</protein>
<evidence type="ECO:0000313" key="2">
    <source>
        <dbReference type="Proteomes" id="UP001527090"/>
    </source>
</evidence>
<comment type="caution">
    <text evidence="1">The sequence shown here is derived from an EMBL/GenBank/DDBJ whole genome shotgun (WGS) entry which is preliminary data.</text>
</comment>
<dbReference type="EMBL" id="JAMDLY010000005">
    <property type="protein sequence ID" value="MCY9528537.1"/>
    <property type="molecule type" value="Genomic_DNA"/>
</dbReference>
<reference evidence="1 2" key="1">
    <citation type="submission" date="2022-05" db="EMBL/GenBank/DDBJ databases">
        <title>Genome Sequencing of Bee-Associated Microbes.</title>
        <authorList>
            <person name="Dunlap C."/>
        </authorList>
    </citation>
    <scope>NUCLEOTIDE SEQUENCE [LARGE SCALE GENOMIC DNA]</scope>
    <source>
        <strain evidence="1 2">NRRL NRS-750</strain>
    </source>
</reference>
<gene>
    <name evidence="1" type="ORF">M5X04_04185</name>
</gene>
<accession>A0ABT4E461</accession>
<evidence type="ECO:0000313" key="1">
    <source>
        <dbReference type="EMBL" id="MCY9528537.1"/>
    </source>
</evidence>
<proteinExistence type="predicted"/>
<name>A0ABT4E461_PAEAL</name>
<dbReference type="RefSeq" id="WP_268631721.1">
    <property type="nucleotide sequence ID" value="NZ_JAMDLY010000005.1"/>
</dbReference>
<keyword evidence="2" id="KW-1185">Reference proteome</keyword>
<dbReference type="Proteomes" id="UP001527090">
    <property type="component" value="Unassembled WGS sequence"/>
</dbReference>
<organism evidence="1 2">
    <name type="scientific">Paenibacillus alvei</name>
    <name type="common">Bacillus alvei</name>
    <dbReference type="NCBI Taxonomy" id="44250"/>
    <lineage>
        <taxon>Bacteria</taxon>
        <taxon>Bacillati</taxon>
        <taxon>Bacillota</taxon>
        <taxon>Bacilli</taxon>
        <taxon>Bacillales</taxon>
        <taxon>Paenibacillaceae</taxon>
        <taxon>Paenibacillus</taxon>
    </lineage>
</organism>